<name>A0A559IEK7_9BACL</name>
<dbReference type="EMBL" id="VNJK01000006">
    <property type="protein sequence ID" value="TVX86091.1"/>
    <property type="molecule type" value="Genomic_DNA"/>
</dbReference>
<organism evidence="1 2">
    <name type="scientific">Paenibacillus agilis</name>
    <dbReference type="NCBI Taxonomy" id="3020863"/>
    <lineage>
        <taxon>Bacteria</taxon>
        <taxon>Bacillati</taxon>
        <taxon>Bacillota</taxon>
        <taxon>Bacilli</taxon>
        <taxon>Bacillales</taxon>
        <taxon>Paenibacillaceae</taxon>
        <taxon>Paenibacillus</taxon>
    </lineage>
</organism>
<dbReference type="SUPFAM" id="SSF49899">
    <property type="entry name" value="Concanavalin A-like lectins/glucanases"/>
    <property type="match status" value="1"/>
</dbReference>
<dbReference type="InterPro" id="IPR013320">
    <property type="entry name" value="ConA-like_dom_sf"/>
</dbReference>
<dbReference type="OrthoDB" id="2582440at2"/>
<proteinExistence type="predicted"/>
<protein>
    <submittedName>
        <fullName evidence="1">LamG domain-containing protein</fullName>
    </submittedName>
</protein>
<dbReference type="Proteomes" id="UP000318102">
    <property type="component" value="Unassembled WGS sequence"/>
</dbReference>
<evidence type="ECO:0000313" key="1">
    <source>
        <dbReference type="EMBL" id="TVX86091.1"/>
    </source>
</evidence>
<reference evidence="1 2" key="1">
    <citation type="submission" date="2019-07" db="EMBL/GenBank/DDBJ databases">
        <authorList>
            <person name="Kim J."/>
        </authorList>
    </citation>
    <scope>NUCLEOTIDE SEQUENCE [LARGE SCALE GENOMIC DNA]</scope>
    <source>
        <strain evidence="1 2">N4</strain>
    </source>
</reference>
<sequence length="718" mass="80583">MALQNIGALKFDGVNDYAMMSGLKGFPTGDSPRTIEMWIKPEDTGVNEVYFFSYGDIHKARSSFEIALNTRSDPSFRGCISIWAVDSQMRTKNPAIVDWNKWYHVAVSYVGGGLSAGLKIYIDGIRQEIVPINGVDSTTPLDTTLPVGYIGCRHNGHYFKGVVDEVRLWNTERVDYQIKDAMKKVLTGSETGLVSYWRTEETSGGTKVLDYTVSANHLDLYQGATIVQGEIDLQSGQKTEEIGLPVNLSTGTFDRMEYVDGKLQLKKLYEIRANGGSASFGDGSLERPYLIKDAQDFYSMRDKASSHYKMIQDIDFGVEPFLDGTYYGFDFYGTLDGNGHKIKNFKQIFRSQFCTGIFRRMLGNSAIKNLYIEDAYIELKGSSQYQGIICGLMLENSSLTNVHVSGSIKSRGGTDVYIGTIGSIGNKASITNMNLNVKIDIDEPILRRYVGLLAGYSNSDNKFNNVLIEGDIVGLNHDANYIGLIVGLNYTHNLDTVFINMDKVTSTFRHVNNQGYIGSTNNSFSNARKKEFELKDASLYSNWDKSVWSISMHNVPKMKIFNKSIFALAGSGEWESEALDMKDRYTLLNKLINVQNINEGSKIEIYTQTSEDGSNWSQYVPLRSDGSVMSPKARYAKVKVRMSAGRRRQESEVEGFNGEIDYDKSEFLVMNEQQINIKMNMERDFVKEETYTGGGHLYKAKLFANGIKRLNGLGVRKR</sequence>
<dbReference type="Gene3D" id="2.160.20.110">
    <property type="match status" value="1"/>
</dbReference>
<dbReference type="Pfam" id="PF13385">
    <property type="entry name" value="Laminin_G_3"/>
    <property type="match status" value="1"/>
</dbReference>
<dbReference type="AlphaFoldDB" id="A0A559IEK7"/>
<keyword evidence="2" id="KW-1185">Reference proteome</keyword>
<accession>A0A559IEK7</accession>
<gene>
    <name evidence="1" type="ORF">FPZ44_24455</name>
</gene>
<comment type="caution">
    <text evidence="1">The sequence shown here is derived from an EMBL/GenBank/DDBJ whole genome shotgun (WGS) entry which is preliminary data.</text>
</comment>
<dbReference type="Gene3D" id="2.60.120.200">
    <property type="match status" value="1"/>
</dbReference>
<dbReference type="RefSeq" id="WP_144994918.1">
    <property type="nucleotide sequence ID" value="NZ_VNJK01000006.1"/>
</dbReference>
<evidence type="ECO:0000313" key="2">
    <source>
        <dbReference type="Proteomes" id="UP000318102"/>
    </source>
</evidence>